<protein>
    <recommendedName>
        <fullName evidence="4">Replication initiation protein</fullName>
    </recommendedName>
</protein>
<dbReference type="Pfam" id="PF20199">
    <property type="entry name" value="RepSA"/>
    <property type="match status" value="1"/>
</dbReference>
<sequence length="547" mass="60358">MTLGEEVGRELRAVRGARLLTREVAEQVAITNGVCIRPIPYRRVDSLTGVAEVVSVPCGATLESKCPPCAKRGRQVRRAQCREGWHLEAEPVAPAEASEHQRSLIEARAHLELQRDEAVHAGVDTAELDAVIDAVDREIQAAGMVGAVAGRSGGGRVRSTRRRQDAPDLPRRLRCDTTLGRTFTGSDGKVFRPSMFVTLTLPSYGRVRDGVPVDPGGYDYRRAARDALHFSKLIDRFVQNLRRVAGFDVQYFASVEPQRRLAPHLHIAIRGTLPRAELRQIVAATYHQVWWPAVDEVRFEGDRLPVWSAEIGGYVDSDTGEVLPTWDEALDRLDADQEADPLHVVRFGVQFDAQGVLVGSRDADQRVRYLTKYLTKSLGEDLGDDAGPRANAGRRAHAARLVEALRFEPCSPGCANWLRYGVQPKGAKSGMVPGRCRSKAHRAEHLGYAGRRVLVSRKWSGRTMGEHKRDRRAWVLEALGLDEGAADSCRFVWLRVAAGDPEAGSAALRLLREVARKQRWRAELERLRARADAAGGDGLGLGVRVCA</sequence>
<name>A0A9W6HZT7_9ACTN</name>
<feature type="coiled-coil region" evidence="1">
    <location>
        <begin position="510"/>
        <end position="537"/>
    </location>
</feature>
<keyword evidence="1" id="KW-0175">Coiled coil</keyword>
<organism evidence="2 3">
    <name type="scientific">Streptosporangium carneum</name>
    <dbReference type="NCBI Taxonomy" id="47481"/>
    <lineage>
        <taxon>Bacteria</taxon>
        <taxon>Bacillati</taxon>
        <taxon>Actinomycetota</taxon>
        <taxon>Actinomycetes</taxon>
        <taxon>Streptosporangiales</taxon>
        <taxon>Streptosporangiaceae</taxon>
        <taxon>Streptosporangium</taxon>
    </lineage>
</organism>
<evidence type="ECO:0008006" key="4">
    <source>
        <dbReference type="Google" id="ProtNLM"/>
    </source>
</evidence>
<reference evidence="2" key="2">
    <citation type="submission" date="2023-01" db="EMBL/GenBank/DDBJ databases">
        <authorList>
            <person name="Sun Q."/>
            <person name="Evtushenko L."/>
        </authorList>
    </citation>
    <scope>NUCLEOTIDE SEQUENCE</scope>
    <source>
        <strain evidence="2">VKM Ac-2007</strain>
    </source>
</reference>
<dbReference type="EMBL" id="BSEV01000003">
    <property type="protein sequence ID" value="GLK08684.1"/>
    <property type="molecule type" value="Genomic_DNA"/>
</dbReference>
<gene>
    <name evidence="2" type="ORF">GCM10017600_20890</name>
</gene>
<evidence type="ECO:0000313" key="2">
    <source>
        <dbReference type="EMBL" id="GLK08684.1"/>
    </source>
</evidence>
<dbReference type="AlphaFoldDB" id="A0A9W6HZT7"/>
<comment type="caution">
    <text evidence="2">The sequence shown here is derived from an EMBL/GenBank/DDBJ whole genome shotgun (WGS) entry which is preliminary data.</text>
</comment>
<evidence type="ECO:0000256" key="1">
    <source>
        <dbReference type="SAM" id="Coils"/>
    </source>
</evidence>
<dbReference type="InterPro" id="IPR046828">
    <property type="entry name" value="RepSA"/>
</dbReference>
<proteinExistence type="predicted"/>
<accession>A0A9W6HZT7</accession>
<reference evidence="2" key="1">
    <citation type="journal article" date="2014" name="Int. J. Syst. Evol. Microbiol.">
        <title>Complete genome sequence of Corynebacterium casei LMG S-19264T (=DSM 44701T), isolated from a smear-ripened cheese.</title>
        <authorList>
            <consortium name="US DOE Joint Genome Institute (JGI-PGF)"/>
            <person name="Walter F."/>
            <person name="Albersmeier A."/>
            <person name="Kalinowski J."/>
            <person name="Ruckert C."/>
        </authorList>
    </citation>
    <scope>NUCLEOTIDE SEQUENCE</scope>
    <source>
        <strain evidence="2">VKM Ac-2007</strain>
    </source>
</reference>
<dbReference type="Proteomes" id="UP001143474">
    <property type="component" value="Unassembled WGS sequence"/>
</dbReference>
<keyword evidence="3" id="KW-1185">Reference proteome</keyword>
<evidence type="ECO:0000313" key="3">
    <source>
        <dbReference type="Proteomes" id="UP001143474"/>
    </source>
</evidence>